<feature type="compositionally biased region" description="Basic and acidic residues" evidence="1">
    <location>
        <begin position="487"/>
        <end position="499"/>
    </location>
</feature>
<gene>
    <name evidence="3" type="ORF">CCMP2556_LOCUS10632</name>
</gene>
<feature type="region of interest" description="Disordered" evidence="1">
    <location>
        <begin position="633"/>
        <end position="675"/>
    </location>
</feature>
<keyword evidence="2" id="KW-0472">Membrane</keyword>
<comment type="caution">
    <text evidence="3">The sequence shown here is derived from an EMBL/GenBank/DDBJ whole genome shotgun (WGS) entry which is preliminary data.</text>
</comment>
<evidence type="ECO:0000313" key="3">
    <source>
        <dbReference type="EMBL" id="CAK9011877.1"/>
    </source>
</evidence>
<feature type="transmembrane region" description="Helical" evidence="2">
    <location>
        <begin position="66"/>
        <end position="84"/>
    </location>
</feature>
<feature type="compositionally biased region" description="Low complexity" evidence="1">
    <location>
        <begin position="653"/>
        <end position="669"/>
    </location>
</feature>
<feature type="compositionally biased region" description="Pro residues" evidence="1">
    <location>
        <begin position="596"/>
        <end position="612"/>
    </location>
</feature>
<evidence type="ECO:0000256" key="2">
    <source>
        <dbReference type="SAM" id="Phobius"/>
    </source>
</evidence>
<dbReference type="Proteomes" id="UP001642484">
    <property type="component" value="Unassembled WGS sequence"/>
</dbReference>
<dbReference type="Pfam" id="PF10300">
    <property type="entry name" value="Iml2-TPR_39"/>
    <property type="match status" value="1"/>
</dbReference>
<keyword evidence="4" id="KW-1185">Reference proteome</keyword>
<sequence>MADPASMGASVQDDQLQRDMNALQEGIRLLFTNDFQKAEETFREGSQRERPRIRPANDSTRDTRGVFALIYTMVSFMFGLLSFANDQLDECLTRVWTAESLLLEDAPWVGQKMLLGMVYLIAGVVQAAKNAWLKSGVNLVRSLRYIKDFEEGLHFSGREAHFVRSFAGFVMGLFNLVLSMLPPQMLRVASRAGGRTLQGSRTDALELLHQCYVQDGIMAPFAVLVLLCYNIWIKTYLGEAITDEDFAASKGFLQWASERYPSSAVFEFWQAELHVIRTEVREASECVERVHSVLAHLKLPAIDSFLEQKKAMFSLALLEWPEAASGFEESLAVSVARQRRSYVPTLSYLAGLCRVVSGQAAEARPNFERVQQYSKMRKRNWPPEDDLAFAKVKEFGPSSCTTPRRALLELVEISMLKIHVLHTMPGEEKRRLKEKLLEEHEGEAAEEAARGLLFAAEISRLQGAFEVQSNGRCFSPGRHAMGSPDSESEKSWKSEDADPRGMGTVLPSCAQKKLNGHSRLEPVRNAYNGRDPYLPPDGGGKAEGKGAQSRRHPWQEGWEASTSDFCQMRAPIEPPERDRWARSAPNGFLPAPLVPAPPEPTAVPKAAPPMPPPEEDHPDEDLRPEHRRIFQPLLPSKSAPAPVEAARRPSRFTHAGSTAGEGASGSAGARETEWSATEDPLGYLDYKSRMRQINDGSFPIDAVEVALVAPMASTPGFLPCAVEDILLLLFVSNDNALVQRLDSNAKRGWLPLRNLRPLGPYDFLVKAFVDTGRPKLQKSSERPPSDILPLPQMEGSCDDFKVLQCEDGLQDHFTFREGRNVGLVAEPITLGPTTSALMVLAENSTLGKWNSFCRKYFARDQLLPGDLIIEANRNQGSELMQHTLRHDVHMLELHVVRCALHLDPRQSLADQLAQLGLDQGDGATAQSMDMGDTGGAYAEEARRFGAQAQQLLPKLGPRGQSNGTAAALHLTLALLGVDGHLTALDKCPRCCRAYDEAIKFKRPDSFLPGQGDRWPWEE</sequence>
<proteinExistence type="predicted"/>
<reference evidence="3 4" key="1">
    <citation type="submission" date="2024-02" db="EMBL/GenBank/DDBJ databases">
        <authorList>
            <person name="Chen Y."/>
            <person name="Shah S."/>
            <person name="Dougan E. K."/>
            <person name="Thang M."/>
            <person name="Chan C."/>
        </authorList>
    </citation>
    <scope>NUCLEOTIDE SEQUENCE [LARGE SCALE GENOMIC DNA]</scope>
</reference>
<feature type="region of interest" description="Disordered" evidence="1">
    <location>
        <begin position="596"/>
        <end position="621"/>
    </location>
</feature>
<dbReference type="SUPFAM" id="SSF48452">
    <property type="entry name" value="TPR-like"/>
    <property type="match status" value="1"/>
</dbReference>
<evidence type="ECO:0000256" key="1">
    <source>
        <dbReference type="SAM" id="MobiDB-lite"/>
    </source>
</evidence>
<keyword evidence="2" id="KW-0812">Transmembrane</keyword>
<accession>A0ABP0JBT9</accession>
<keyword evidence="2" id="KW-1133">Transmembrane helix</keyword>
<dbReference type="PANTHER" id="PTHR31859:SF1">
    <property type="entry name" value="TETRATRICOPEPTIDE REPEAT PROTEIN 39C"/>
    <property type="match status" value="1"/>
</dbReference>
<name>A0ABP0JBT9_9DINO</name>
<organism evidence="3 4">
    <name type="scientific">Durusdinium trenchii</name>
    <dbReference type="NCBI Taxonomy" id="1381693"/>
    <lineage>
        <taxon>Eukaryota</taxon>
        <taxon>Sar</taxon>
        <taxon>Alveolata</taxon>
        <taxon>Dinophyceae</taxon>
        <taxon>Suessiales</taxon>
        <taxon>Symbiodiniaceae</taxon>
        <taxon>Durusdinium</taxon>
    </lineage>
</organism>
<feature type="transmembrane region" description="Helical" evidence="2">
    <location>
        <begin position="162"/>
        <end position="181"/>
    </location>
</feature>
<dbReference type="InterPro" id="IPR011990">
    <property type="entry name" value="TPR-like_helical_dom_sf"/>
</dbReference>
<dbReference type="EMBL" id="CAXAMN010005002">
    <property type="protein sequence ID" value="CAK9011877.1"/>
    <property type="molecule type" value="Genomic_DNA"/>
</dbReference>
<feature type="region of interest" description="Disordered" evidence="1">
    <location>
        <begin position="473"/>
        <end position="557"/>
    </location>
</feature>
<evidence type="ECO:0000313" key="4">
    <source>
        <dbReference type="Proteomes" id="UP001642484"/>
    </source>
</evidence>
<protein>
    <submittedName>
        <fullName evidence="3">Uncharacterized protein</fullName>
    </submittedName>
</protein>
<dbReference type="PANTHER" id="PTHR31859">
    <property type="entry name" value="TETRATRICOPEPTIDE REPEAT PROTEIN 39 FAMILY MEMBER"/>
    <property type="match status" value="1"/>
</dbReference>
<dbReference type="InterPro" id="IPR019412">
    <property type="entry name" value="IML2/TPR_39"/>
</dbReference>